<dbReference type="AlphaFoldDB" id="A0A7J9BR88"/>
<keyword evidence="2" id="KW-1185">Reference proteome</keyword>
<protein>
    <submittedName>
        <fullName evidence="1">Uncharacterized protein</fullName>
    </submittedName>
</protein>
<name>A0A7J9BR88_GOSGO</name>
<gene>
    <name evidence="1" type="ORF">Gogos_012029</name>
</gene>
<sequence>MGSRARARVKEKNKVELGFGMGAGRTMNEGLGTHLGPDSEVCVNMDIASSNSNLFSESVGSVQDNSTSGFLDPRFKAQEARLHKGDMETNSFNFSIFPAKSSVNVTHFNFTFEDMGSVDVPLNNTVLDLEKHSIVTFKDNSNPNKSTSSSDNVTVEGAKVTLVLKTAMIKVAQFALDIENEESREGLSSIIPPRGVPWAAIDDFNTLLSSSDKKEVDELE</sequence>
<evidence type="ECO:0000313" key="2">
    <source>
        <dbReference type="Proteomes" id="UP000593579"/>
    </source>
</evidence>
<comment type="caution">
    <text evidence="1">The sequence shown here is derived from an EMBL/GenBank/DDBJ whole genome shotgun (WGS) entry which is preliminary data.</text>
</comment>
<dbReference type="OrthoDB" id="10648439at2759"/>
<dbReference type="Proteomes" id="UP000593579">
    <property type="component" value="Unassembled WGS sequence"/>
</dbReference>
<organism evidence="1 2">
    <name type="scientific">Gossypium gossypioides</name>
    <name type="common">Mexican cotton</name>
    <name type="synonym">Selera gossypioides</name>
    <dbReference type="NCBI Taxonomy" id="34282"/>
    <lineage>
        <taxon>Eukaryota</taxon>
        <taxon>Viridiplantae</taxon>
        <taxon>Streptophyta</taxon>
        <taxon>Embryophyta</taxon>
        <taxon>Tracheophyta</taxon>
        <taxon>Spermatophyta</taxon>
        <taxon>Magnoliopsida</taxon>
        <taxon>eudicotyledons</taxon>
        <taxon>Gunneridae</taxon>
        <taxon>Pentapetalae</taxon>
        <taxon>rosids</taxon>
        <taxon>malvids</taxon>
        <taxon>Malvales</taxon>
        <taxon>Malvaceae</taxon>
        <taxon>Malvoideae</taxon>
        <taxon>Gossypium</taxon>
    </lineage>
</organism>
<proteinExistence type="predicted"/>
<accession>A0A7J9BR88</accession>
<dbReference type="EMBL" id="JABEZY010000005">
    <property type="protein sequence ID" value="MBA0738702.1"/>
    <property type="molecule type" value="Genomic_DNA"/>
</dbReference>
<reference evidence="1 2" key="1">
    <citation type="journal article" date="2019" name="Genome Biol. Evol.">
        <title>Insights into the evolution of the New World diploid cottons (Gossypium, subgenus Houzingenia) based on genome sequencing.</title>
        <authorList>
            <person name="Grover C.E."/>
            <person name="Arick M.A. 2nd"/>
            <person name="Thrash A."/>
            <person name="Conover J.L."/>
            <person name="Sanders W.S."/>
            <person name="Peterson D.G."/>
            <person name="Frelichowski J.E."/>
            <person name="Scheffler J.A."/>
            <person name="Scheffler B.E."/>
            <person name="Wendel J.F."/>
        </authorList>
    </citation>
    <scope>NUCLEOTIDE SEQUENCE [LARGE SCALE GENOMIC DNA]</scope>
    <source>
        <strain evidence="1">5</strain>
        <tissue evidence="1">Leaf</tissue>
    </source>
</reference>
<evidence type="ECO:0000313" key="1">
    <source>
        <dbReference type="EMBL" id="MBA0738702.1"/>
    </source>
</evidence>